<keyword evidence="10" id="KW-1185">Reference proteome</keyword>
<dbReference type="KEGG" id="cfon:HZU75_10175"/>
<evidence type="ECO:0000256" key="6">
    <source>
        <dbReference type="ARBA" id="ARBA00023237"/>
    </source>
</evidence>
<feature type="chain" id="PRO_5028844611" evidence="8">
    <location>
        <begin position="22"/>
        <end position="184"/>
    </location>
</feature>
<evidence type="ECO:0000256" key="1">
    <source>
        <dbReference type="ARBA" id="ARBA00004442"/>
    </source>
</evidence>
<evidence type="ECO:0000256" key="7">
    <source>
        <dbReference type="ARBA" id="ARBA00023315"/>
    </source>
</evidence>
<dbReference type="EMBL" id="CP058952">
    <property type="protein sequence ID" value="QLI81876.1"/>
    <property type="molecule type" value="Genomic_DNA"/>
</dbReference>
<keyword evidence="3 9" id="KW-0808">Transferase</keyword>
<name>A0A7D5VA49_9NEIS</name>
<comment type="similarity">
    <text evidence="2">Belongs to the lipid A palmitoyltransferase family.</text>
</comment>
<dbReference type="AlphaFoldDB" id="A0A7D5VA49"/>
<dbReference type="InterPro" id="IPR009746">
    <property type="entry name" value="LipidA_acyl_PagP"/>
</dbReference>
<dbReference type="InterPro" id="IPR011250">
    <property type="entry name" value="OMP/PagP_B-barrel"/>
</dbReference>
<protein>
    <submittedName>
        <fullName evidence="9">Lipid IV(A) palmitoyltransferase PagP</fullName>
        <ecNumber evidence="9">2.3.1.251</ecNumber>
    </submittedName>
</protein>
<feature type="signal peptide" evidence="8">
    <location>
        <begin position="1"/>
        <end position="21"/>
    </location>
</feature>
<dbReference type="NCBIfam" id="NF008271">
    <property type="entry name" value="PRK11045.1"/>
    <property type="match status" value="1"/>
</dbReference>
<keyword evidence="4 8" id="KW-0732">Signal</keyword>
<dbReference type="GO" id="GO:0016746">
    <property type="term" value="F:acyltransferase activity"/>
    <property type="evidence" value="ECO:0007669"/>
    <property type="project" value="UniProtKB-KW"/>
</dbReference>
<evidence type="ECO:0000256" key="3">
    <source>
        <dbReference type="ARBA" id="ARBA00022679"/>
    </source>
</evidence>
<dbReference type="SUPFAM" id="SSF56925">
    <property type="entry name" value="OMPA-like"/>
    <property type="match status" value="1"/>
</dbReference>
<evidence type="ECO:0000256" key="2">
    <source>
        <dbReference type="ARBA" id="ARBA00006368"/>
    </source>
</evidence>
<evidence type="ECO:0000313" key="9">
    <source>
        <dbReference type="EMBL" id="QLI81876.1"/>
    </source>
</evidence>
<dbReference type="Proteomes" id="UP000510822">
    <property type="component" value="Chromosome"/>
</dbReference>
<dbReference type="RefSeq" id="WP_180305983.1">
    <property type="nucleotide sequence ID" value="NZ_CP058952.1"/>
</dbReference>
<evidence type="ECO:0000256" key="5">
    <source>
        <dbReference type="ARBA" id="ARBA00023136"/>
    </source>
</evidence>
<keyword evidence="7 9" id="KW-0012">Acyltransferase</keyword>
<dbReference type="Pfam" id="PF07017">
    <property type="entry name" value="PagP"/>
    <property type="match status" value="1"/>
</dbReference>
<evidence type="ECO:0000313" key="10">
    <source>
        <dbReference type="Proteomes" id="UP000510822"/>
    </source>
</evidence>
<organism evidence="9 10">
    <name type="scientific">Chitinibacter fontanus</name>
    <dbReference type="NCBI Taxonomy" id="1737446"/>
    <lineage>
        <taxon>Bacteria</taxon>
        <taxon>Pseudomonadati</taxon>
        <taxon>Pseudomonadota</taxon>
        <taxon>Betaproteobacteria</taxon>
        <taxon>Neisseriales</taxon>
        <taxon>Chitinibacteraceae</taxon>
        <taxon>Chitinibacter</taxon>
    </lineage>
</organism>
<keyword evidence="6" id="KW-0998">Cell outer membrane</keyword>
<sequence length="184" mass="20887">MFKKMYALLALCATLALPAQAVDCDSWVWGFDAACSHIKGTWNEGTGGLYLTGYAWHNRSKYDADKIDNFNEFAYGGGLGYHRPTGNKNEEMIYTIAFADSHEEPQIHAGYAYMWYWDVVGPLRAGAGWTGGVFFRNADFNYMPMPFVLPMLGFKYDKTNFYATYIPGGRNNGNVLFLFSRFDY</sequence>
<gene>
    <name evidence="9" type="primary">pagP</name>
    <name evidence="9" type="ORF">HZU75_10175</name>
</gene>
<evidence type="ECO:0000256" key="4">
    <source>
        <dbReference type="ARBA" id="ARBA00022729"/>
    </source>
</evidence>
<proteinExistence type="inferred from homology"/>
<dbReference type="Gene3D" id="2.40.160.20">
    <property type="match status" value="1"/>
</dbReference>
<dbReference type="GO" id="GO:0009279">
    <property type="term" value="C:cell outer membrane"/>
    <property type="evidence" value="ECO:0007669"/>
    <property type="project" value="UniProtKB-SubCell"/>
</dbReference>
<comment type="subcellular location">
    <subcellularLocation>
        <location evidence="1">Cell outer membrane</location>
    </subcellularLocation>
</comment>
<accession>A0A7D5VA49</accession>
<reference evidence="9 10" key="1">
    <citation type="journal article" date="2016" name="Int. J. Syst. Evol. Microbiol.">
        <title>Chitinibacter fontanus sp. nov., isolated from a spring.</title>
        <authorList>
            <person name="Sheu S.Y."/>
            <person name="Li Y.S."/>
            <person name="Young C.C."/>
            <person name="Chen W.M."/>
        </authorList>
    </citation>
    <scope>NUCLEOTIDE SEQUENCE [LARGE SCALE GENOMIC DNA]</scope>
    <source>
        <strain evidence="9 10">STM-7</strain>
    </source>
</reference>
<keyword evidence="5" id="KW-0472">Membrane</keyword>
<dbReference type="EC" id="2.3.1.251" evidence="9"/>
<evidence type="ECO:0000256" key="8">
    <source>
        <dbReference type="SAM" id="SignalP"/>
    </source>
</evidence>